<dbReference type="InterPro" id="IPR038379">
    <property type="entry name" value="SecE_sf"/>
</dbReference>
<evidence type="ECO:0000256" key="6">
    <source>
        <dbReference type="ARBA" id="ARBA00023010"/>
    </source>
</evidence>
<dbReference type="Pfam" id="PF00584">
    <property type="entry name" value="SecE"/>
    <property type="match status" value="1"/>
</dbReference>
<evidence type="ECO:0000256" key="7">
    <source>
        <dbReference type="ARBA" id="ARBA00023136"/>
    </source>
</evidence>
<accession>A0ABT8F7Y1</accession>
<evidence type="ECO:0000256" key="3">
    <source>
        <dbReference type="ARBA" id="ARBA00022692"/>
    </source>
</evidence>
<evidence type="ECO:0000256" key="5">
    <source>
        <dbReference type="ARBA" id="ARBA00022989"/>
    </source>
</evidence>
<keyword evidence="4 8" id="KW-0653">Protein transport</keyword>
<dbReference type="HAMAP" id="MF_00422">
    <property type="entry name" value="SecE"/>
    <property type="match status" value="1"/>
</dbReference>
<comment type="function">
    <text evidence="8">Essential subunit of the Sec protein translocation channel SecYEG. Clamps together the 2 halves of SecY. May contact the channel plug during translocation.</text>
</comment>
<evidence type="ECO:0000313" key="10">
    <source>
        <dbReference type="Proteomes" id="UP001168552"/>
    </source>
</evidence>
<comment type="subcellular location">
    <subcellularLocation>
        <location evidence="8">Cell membrane</location>
        <topology evidence="8">Single-pass membrane protein</topology>
    </subcellularLocation>
    <subcellularLocation>
        <location evidence="1">Membrane</location>
    </subcellularLocation>
</comment>
<keyword evidence="5 8" id="KW-1133">Transmembrane helix</keyword>
<feature type="transmembrane region" description="Helical" evidence="8">
    <location>
        <begin position="32"/>
        <end position="52"/>
    </location>
</feature>
<evidence type="ECO:0000256" key="1">
    <source>
        <dbReference type="ARBA" id="ARBA00004370"/>
    </source>
</evidence>
<comment type="subunit">
    <text evidence="8">Component of the Sec protein translocase complex. Heterotrimer consisting of SecY, SecE and SecG subunits. The heterotrimers can form oligomers, although 1 heterotrimer is thought to be able to translocate proteins. Interacts with the ribosome. Interacts with SecDF, and other proteins may be involved. Interacts with SecA.</text>
</comment>
<dbReference type="Proteomes" id="UP001168552">
    <property type="component" value="Unassembled WGS sequence"/>
</dbReference>
<dbReference type="NCBIfam" id="TIGR00964">
    <property type="entry name" value="secE_bact"/>
    <property type="match status" value="1"/>
</dbReference>
<dbReference type="Gene3D" id="1.20.5.1030">
    <property type="entry name" value="Preprotein translocase secy subunit"/>
    <property type="match status" value="1"/>
</dbReference>
<proteinExistence type="inferred from homology"/>
<comment type="caution">
    <text evidence="9">The sequence shown here is derived from an EMBL/GenBank/DDBJ whole genome shotgun (WGS) entry which is preliminary data.</text>
</comment>
<dbReference type="EMBL" id="JAUHJS010000006">
    <property type="protein sequence ID" value="MDN4166349.1"/>
    <property type="molecule type" value="Genomic_DNA"/>
</dbReference>
<dbReference type="RefSeq" id="WP_320004885.1">
    <property type="nucleotide sequence ID" value="NZ_JAUHJS010000006.1"/>
</dbReference>
<keyword evidence="6 8" id="KW-0811">Translocation</keyword>
<evidence type="ECO:0000256" key="2">
    <source>
        <dbReference type="ARBA" id="ARBA00022448"/>
    </source>
</evidence>
<evidence type="ECO:0000313" key="9">
    <source>
        <dbReference type="EMBL" id="MDN4166349.1"/>
    </source>
</evidence>
<keyword evidence="7 8" id="KW-0472">Membrane</keyword>
<reference evidence="9" key="1">
    <citation type="submission" date="2023-06" db="EMBL/GenBank/DDBJ databases">
        <title>Cytophagales bacterium Strain LB-30, isolated from soil.</title>
        <authorList>
            <person name="Liu B."/>
        </authorList>
    </citation>
    <scope>NUCLEOTIDE SEQUENCE</scope>
    <source>
        <strain evidence="9">LB-30</strain>
    </source>
</reference>
<keyword evidence="3 8" id="KW-0812">Transmembrane</keyword>
<keyword evidence="10" id="KW-1185">Reference proteome</keyword>
<comment type="similarity">
    <text evidence="8">Belongs to the SecE/SEC61-gamma family.</text>
</comment>
<gene>
    <name evidence="8 9" type="primary">secE</name>
    <name evidence="9" type="ORF">QWY31_12610</name>
</gene>
<sequence length="63" mass="7214">MLKLKTFVLESVDELKNKVSWPKYEELQNSSILVLVASLIFALVIGLIDLGFDNAMSWFYNAF</sequence>
<organism evidence="9 10">
    <name type="scientific">Shiella aurantiaca</name>
    <dbReference type="NCBI Taxonomy" id="3058365"/>
    <lineage>
        <taxon>Bacteria</taxon>
        <taxon>Pseudomonadati</taxon>
        <taxon>Bacteroidota</taxon>
        <taxon>Cytophagia</taxon>
        <taxon>Cytophagales</taxon>
        <taxon>Shiellaceae</taxon>
        <taxon>Shiella</taxon>
    </lineage>
</organism>
<evidence type="ECO:0000256" key="4">
    <source>
        <dbReference type="ARBA" id="ARBA00022927"/>
    </source>
</evidence>
<protein>
    <recommendedName>
        <fullName evidence="8">Protein translocase subunit SecE</fullName>
    </recommendedName>
</protein>
<evidence type="ECO:0000256" key="8">
    <source>
        <dbReference type="HAMAP-Rule" id="MF_00422"/>
    </source>
</evidence>
<keyword evidence="8" id="KW-1003">Cell membrane</keyword>
<keyword evidence="2 8" id="KW-0813">Transport</keyword>
<name>A0ABT8F7Y1_9BACT</name>
<dbReference type="InterPro" id="IPR005807">
    <property type="entry name" value="SecE_bac"/>
</dbReference>
<dbReference type="InterPro" id="IPR001901">
    <property type="entry name" value="Translocase_SecE/Sec61-g"/>
</dbReference>